<dbReference type="SUPFAM" id="SSF55200">
    <property type="entry name" value="Translation initiation factor IF3, C-terminal domain"/>
    <property type="match status" value="1"/>
</dbReference>
<dbReference type="InterPro" id="IPR001288">
    <property type="entry name" value="Translation_initiation_fac_3"/>
</dbReference>
<dbReference type="FunFam" id="3.10.20.80:FF:000001">
    <property type="entry name" value="Translation initiation factor IF-3"/>
    <property type="match status" value="1"/>
</dbReference>
<dbReference type="PANTHER" id="PTHR10938">
    <property type="entry name" value="TRANSLATION INITIATION FACTOR IF-3"/>
    <property type="match status" value="1"/>
</dbReference>
<evidence type="ECO:0000256" key="4">
    <source>
        <dbReference type="HAMAP-Rule" id="MF_00080"/>
    </source>
</evidence>
<dbReference type="Pfam" id="PF05198">
    <property type="entry name" value="IF3_N"/>
    <property type="match status" value="1"/>
</dbReference>
<dbReference type="GO" id="GO:0043022">
    <property type="term" value="F:ribosome binding"/>
    <property type="evidence" value="ECO:0007669"/>
    <property type="project" value="UniProtKB-ARBA"/>
</dbReference>
<keyword evidence="3 4" id="KW-0648">Protein biosynthesis</keyword>
<dbReference type="GO" id="GO:0003743">
    <property type="term" value="F:translation initiation factor activity"/>
    <property type="evidence" value="ECO:0007669"/>
    <property type="project" value="UniProtKB-UniRule"/>
</dbReference>
<dbReference type="AlphaFoldDB" id="A0A6N3H199"/>
<protein>
    <recommendedName>
        <fullName evidence="4 5">Translation initiation factor IF-3</fullName>
    </recommendedName>
</protein>
<dbReference type="HAMAP" id="MF_00080">
    <property type="entry name" value="IF_3"/>
    <property type="match status" value="1"/>
</dbReference>
<organism evidence="9">
    <name type="scientific">Eubacterium limosum</name>
    <dbReference type="NCBI Taxonomy" id="1736"/>
    <lineage>
        <taxon>Bacteria</taxon>
        <taxon>Bacillati</taxon>
        <taxon>Bacillota</taxon>
        <taxon>Clostridia</taxon>
        <taxon>Eubacteriales</taxon>
        <taxon>Eubacteriaceae</taxon>
        <taxon>Eubacterium</taxon>
    </lineage>
</organism>
<dbReference type="InterPro" id="IPR036788">
    <property type="entry name" value="T_IF-3_C_sf"/>
</dbReference>
<evidence type="ECO:0000256" key="6">
    <source>
        <dbReference type="RuleBase" id="RU000646"/>
    </source>
</evidence>
<comment type="subunit">
    <text evidence="4 6">Monomer.</text>
</comment>
<sequence>MQVDYVYLHFCLINSYKWRCITIAREVQHEINEEIRDREVRVIDANGEMLGVMPTKEAQKLADEKSLDLVKVSPNAKPPVCKILDYGKFRYEEMRRVKEAKKNQKAVVIKEIRMSVRVEEHDIMVKIKNCIKFLEQGNRVKVSIRFRGREMAYTDQGRGVLLDFAERVTDYGTVDKPPKMEGRSMVMFLSPKKDK</sequence>
<dbReference type="GO" id="GO:0016020">
    <property type="term" value="C:membrane"/>
    <property type="evidence" value="ECO:0007669"/>
    <property type="project" value="TreeGrafter"/>
</dbReference>
<dbReference type="InterPro" id="IPR019814">
    <property type="entry name" value="Translation_initiation_fac_3_N"/>
</dbReference>
<evidence type="ECO:0000313" key="9">
    <source>
        <dbReference type="EMBL" id="VYU70714.1"/>
    </source>
</evidence>
<comment type="function">
    <text evidence="4 6">IF-3 binds to the 30S ribosomal subunit and shifts the equilibrium between 70S ribosomes and their 50S and 30S subunits in favor of the free subunits, thus enhancing the availability of 30S subunits on which protein synthesis initiation begins.</text>
</comment>
<dbReference type="EMBL" id="CACRTR010000023">
    <property type="protein sequence ID" value="VYU70714.1"/>
    <property type="molecule type" value="Genomic_DNA"/>
</dbReference>
<evidence type="ECO:0000259" key="8">
    <source>
        <dbReference type="Pfam" id="PF05198"/>
    </source>
</evidence>
<evidence type="ECO:0000259" key="7">
    <source>
        <dbReference type="Pfam" id="PF00707"/>
    </source>
</evidence>
<dbReference type="GO" id="GO:0005829">
    <property type="term" value="C:cytosol"/>
    <property type="evidence" value="ECO:0007669"/>
    <property type="project" value="TreeGrafter"/>
</dbReference>
<dbReference type="SUPFAM" id="SSF54364">
    <property type="entry name" value="Translation initiation factor IF3, N-terminal domain"/>
    <property type="match status" value="1"/>
</dbReference>
<gene>
    <name evidence="4 9" type="primary">infC</name>
    <name evidence="9" type="ORF">ELLFYP34_00878</name>
</gene>
<evidence type="ECO:0000256" key="1">
    <source>
        <dbReference type="ARBA" id="ARBA00005439"/>
    </source>
</evidence>
<keyword evidence="2 4" id="KW-0396">Initiation factor</keyword>
<dbReference type="FunFam" id="3.30.110.10:FF:000001">
    <property type="entry name" value="Translation initiation factor IF-3"/>
    <property type="match status" value="1"/>
</dbReference>
<evidence type="ECO:0000256" key="2">
    <source>
        <dbReference type="ARBA" id="ARBA00022540"/>
    </source>
</evidence>
<dbReference type="Gene3D" id="3.30.110.10">
    <property type="entry name" value="Translation initiation factor 3 (IF-3), C-terminal domain"/>
    <property type="match status" value="1"/>
</dbReference>
<dbReference type="GO" id="GO:0032790">
    <property type="term" value="P:ribosome disassembly"/>
    <property type="evidence" value="ECO:0007669"/>
    <property type="project" value="TreeGrafter"/>
</dbReference>
<reference evidence="9" key="1">
    <citation type="submission" date="2019-11" db="EMBL/GenBank/DDBJ databases">
        <authorList>
            <person name="Feng L."/>
        </authorList>
    </citation>
    <scope>NUCLEOTIDE SEQUENCE</scope>
    <source>
        <strain evidence="9">ElimosumLFYP34</strain>
    </source>
</reference>
<dbReference type="InterPro" id="IPR019813">
    <property type="entry name" value="Translation_initiation_fac3_CS"/>
</dbReference>
<dbReference type="PROSITE" id="PS00938">
    <property type="entry name" value="IF3"/>
    <property type="match status" value="1"/>
</dbReference>
<dbReference type="NCBIfam" id="TIGR00168">
    <property type="entry name" value="infC"/>
    <property type="match status" value="1"/>
</dbReference>
<dbReference type="InterPro" id="IPR036787">
    <property type="entry name" value="T_IF-3_N_sf"/>
</dbReference>
<name>A0A6N3H199_EUBLI</name>
<keyword evidence="4" id="KW-0963">Cytoplasm</keyword>
<evidence type="ECO:0000256" key="3">
    <source>
        <dbReference type="ARBA" id="ARBA00022917"/>
    </source>
</evidence>
<feature type="domain" description="Translation initiation factor 3 C-terminal" evidence="7">
    <location>
        <begin position="107"/>
        <end position="192"/>
    </location>
</feature>
<evidence type="ECO:0000256" key="5">
    <source>
        <dbReference type="NCBIfam" id="TIGR00168"/>
    </source>
</evidence>
<dbReference type="PANTHER" id="PTHR10938:SF0">
    <property type="entry name" value="TRANSLATION INITIATION FACTOR IF-3, MITOCHONDRIAL"/>
    <property type="match status" value="1"/>
</dbReference>
<dbReference type="Gene3D" id="3.10.20.80">
    <property type="entry name" value="Translation initiation factor 3 (IF-3), N-terminal domain"/>
    <property type="match status" value="1"/>
</dbReference>
<dbReference type="InterPro" id="IPR019815">
    <property type="entry name" value="Translation_initiation_fac_3_C"/>
</dbReference>
<feature type="domain" description="Translation initiation factor 3 N-terminal" evidence="8">
    <location>
        <begin position="31"/>
        <end position="100"/>
    </location>
</feature>
<proteinExistence type="inferred from homology"/>
<comment type="similarity">
    <text evidence="1 4 6">Belongs to the IF-3 family.</text>
</comment>
<dbReference type="Pfam" id="PF00707">
    <property type="entry name" value="IF3_C"/>
    <property type="match status" value="1"/>
</dbReference>
<accession>A0A6N3H199</accession>
<comment type="subcellular location">
    <subcellularLocation>
        <location evidence="4 6">Cytoplasm</location>
    </subcellularLocation>
</comment>